<dbReference type="GO" id="GO:0004825">
    <property type="term" value="F:methionine-tRNA ligase activity"/>
    <property type="evidence" value="ECO:0007669"/>
    <property type="project" value="InterPro"/>
</dbReference>
<evidence type="ECO:0000259" key="4">
    <source>
        <dbReference type="PROSITE" id="PS50886"/>
    </source>
</evidence>
<dbReference type="PROSITE" id="PS50886">
    <property type="entry name" value="TRBD"/>
    <property type="match status" value="1"/>
</dbReference>
<dbReference type="PANTHER" id="PTHR11586">
    <property type="entry name" value="TRNA-AMINOACYLATION COFACTOR ARC1 FAMILY MEMBER"/>
    <property type="match status" value="1"/>
</dbReference>
<gene>
    <name evidence="5" type="ORF">COY14_00030</name>
</gene>
<evidence type="ECO:0000256" key="1">
    <source>
        <dbReference type="ARBA" id="ARBA00022555"/>
    </source>
</evidence>
<feature type="domain" description="TRNA-binding" evidence="4">
    <location>
        <begin position="9"/>
        <end position="111"/>
    </location>
</feature>
<dbReference type="GO" id="GO:0000049">
    <property type="term" value="F:tRNA binding"/>
    <property type="evidence" value="ECO:0007669"/>
    <property type="project" value="UniProtKB-UniRule"/>
</dbReference>
<keyword evidence="1 3" id="KW-0820">tRNA-binding</keyword>
<dbReference type="Pfam" id="PF01588">
    <property type="entry name" value="tRNA_bind"/>
    <property type="match status" value="1"/>
</dbReference>
<dbReference type="GO" id="GO:0006431">
    <property type="term" value="P:methionyl-tRNA aminoacylation"/>
    <property type="evidence" value="ECO:0007669"/>
    <property type="project" value="InterPro"/>
</dbReference>
<name>A0A2M7U686_9BACT</name>
<protein>
    <submittedName>
        <fullName evidence="5">Methionine--tRNA ligase</fullName>
    </submittedName>
</protein>
<dbReference type="SUPFAM" id="SSF50249">
    <property type="entry name" value="Nucleic acid-binding proteins"/>
    <property type="match status" value="1"/>
</dbReference>
<dbReference type="CDD" id="cd02800">
    <property type="entry name" value="tRNA_bind_EcMetRS_like"/>
    <property type="match status" value="1"/>
</dbReference>
<sequence length="111" mass="12296">MKDTITYQDFIKLDIRVGEVTEATNVQNSTKLIRLLVDFGSDIGTRTILAGLAKWYAPSDFENQKFLFIVNLEPRKMAGEESQGMTLAADVDGLPKIVPAPNNLPNGTQIR</sequence>
<dbReference type="PANTHER" id="PTHR11586:SF37">
    <property type="entry name" value="TRNA-BINDING DOMAIN-CONTAINING PROTEIN"/>
    <property type="match status" value="1"/>
</dbReference>
<dbReference type="InterPro" id="IPR012340">
    <property type="entry name" value="NA-bd_OB-fold"/>
</dbReference>
<evidence type="ECO:0000313" key="6">
    <source>
        <dbReference type="Proteomes" id="UP000230027"/>
    </source>
</evidence>
<dbReference type="InterPro" id="IPR051270">
    <property type="entry name" value="Tyrosine-tRNA_ligase_regulator"/>
</dbReference>
<evidence type="ECO:0000313" key="5">
    <source>
        <dbReference type="EMBL" id="PIZ66603.1"/>
    </source>
</evidence>
<evidence type="ECO:0000256" key="3">
    <source>
        <dbReference type="PROSITE-ProRule" id="PRU00209"/>
    </source>
</evidence>
<dbReference type="Proteomes" id="UP000230027">
    <property type="component" value="Unassembled WGS sequence"/>
</dbReference>
<dbReference type="EMBL" id="PFOD01000002">
    <property type="protein sequence ID" value="PIZ66603.1"/>
    <property type="molecule type" value="Genomic_DNA"/>
</dbReference>
<comment type="caution">
    <text evidence="5">The sequence shown here is derived from an EMBL/GenBank/DDBJ whole genome shotgun (WGS) entry which is preliminary data.</text>
</comment>
<keyword evidence="5" id="KW-0436">Ligase</keyword>
<evidence type="ECO:0000256" key="2">
    <source>
        <dbReference type="ARBA" id="ARBA00022884"/>
    </source>
</evidence>
<proteinExistence type="predicted"/>
<reference evidence="6" key="1">
    <citation type="submission" date="2017-09" db="EMBL/GenBank/DDBJ databases">
        <title>Depth-based differentiation of microbial function through sediment-hosted aquifers and enrichment of novel symbionts in the deep terrestrial subsurface.</title>
        <authorList>
            <person name="Probst A.J."/>
            <person name="Ladd B."/>
            <person name="Jarett J.K."/>
            <person name="Geller-Mcgrath D.E."/>
            <person name="Sieber C.M.K."/>
            <person name="Emerson J.B."/>
            <person name="Anantharaman K."/>
            <person name="Thomas B.C."/>
            <person name="Malmstrom R."/>
            <person name="Stieglmeier M."/>
            <person name="Klingl A."/>
            <person name="Woyke T."/>
            <person name="Ryan C.M."/>
            <person name="Banfield J.F."/>
        </authorList>
    </citation>
    <scope>NUCLEOTIDE SEQUENCE [LARGE SCALE GENOMIC DNA]</scope>
</reference>
<dbReference type="Gene3D" id="2.40.50.140">
    <property type="entry name" value="Nucleic acid-binding proteins"/>
    <property type="match status" value="1"/>
</dbReference>
<dbReference type="AlphaFoldDB" id="A0A2M7U686"/>
<organism evidence="5 6">
    <name type="scientific">Candidatus Roizmanbacteria bacterium CG_4_10_14_0_2_um_filter_36_9</name>
    <dbReference type="NCBI Taxonomy" id="1974823"/>
    <lineage>
        <taxon>Bacteria</taxon>
        <taxon>Candidatus Roizmaniibacteriota</taxon>
    </lineage>
</organism>
<keyword evidence="2 3" id="KW-0694">RNA-binding</keyword>
<dbReference type="GO" id="GO:0005524">
    <property type="term" value="F:ATP binding"/>
    <property type="evidence" value="ECO:0007669"/>
    <property type="project" value="InterPro"/>
</dbReference>
<dbReference type="InterPro" id="IPR002547">
    <property type="entry name" value="tRNA-bd_dom"/>
</dbReference>
<dbReference type="InterPro" id="IPR004495">
    <property type="entry name" value="Met-tRNA-synth_bsu_C"/>
</dbReference>
<accession>A0A2M7U686</accession>